<evidence type="ECO:0000313" key="4">
    <source>
        <dbReference type="EMBL" id="KAK2165994.1"/>
    </source>
</evidence>
<evidence type="ECO:0000313" key="5">
    <source>
        <dbReference type="Proteomes" id="UP001209878"/>
    </source>
</evidence>
<dbReference type="AlphaFoldDB" id="A0AAD9K6W3"/>
<dbReference type="PANTHER" id="PTHR23080">
    <property type="entry name" value="THAP DOMAIN PROTEIN"/>
    <property type="match status" value="1"/>
</dbReference>
<proteinExistence type="predicted"/>
<dbReference type="Pfam" id="PF13359">
    <property type="entry name" value="DDE_Tnp_4"/>
    <property type="match status" value="1"/>
</dbReference>
<dbReference type="EMBL" id="JAODUO010001341">
    <property type="protein sequence ID" value="KAK2165994.1"/>
    <property type="molecule type" value="Genomic_DNA"/>
</dbReference>
<gene>
    <name evidence="4" type="ORF">NP493_1337g00007</name>
</gene>
<evidence type="ECO:0000259" key="3">
    <source>
        <dbReference type="Pfam" id="PF13359"/>
    </source>
</evidence>
<comment type="cofactor">
    <cofactor evidence="1">
        <name>a divalent metal cation</name>
        <dbReference type="ChEBI" id="CHEBI:60240"/>
    </cofactor>
</comment>
<dbReference type="Proteomes" id="UP001209878">
    <property type="component" value="Unassembled WGS sequence"/>
</dbReference>
<sequence>MVTFISNGWGGRTSDKHIVEKSGLLDNLLPGDILMADRGFKISDDVAFYQAKLVIPDFKWNGL</sequence>
<organism evidence="4 5">
    <name type="scientific">Ridgeia piscesae</name>
    <name type="common">Tubeworm</name>
    <dbReference type="NCBI Taxonomy" id="27915"/>
    <lineage>
        <taxon>Eukaryota</taxon>
        <taxon>Metazoa</taxon>
        <taxon>Spiralia</taxon>
        <taxon>Lophotrochozoa</taxon>
        <taxon>Annelida</taxon>
        <taxon>Polychaeta</taxon>
        <taxon>Sedentaria</taxon>
        <taxon>Canalipalpata</taxon>
        <taxon>Sabellida</taxon>
        <taxon>Siboglinidae</taxon>
        <taxon>Ridgeia</taxon>
    </lineage>
</organism>
<dbReference type="InterPro" id="IPR027806">
    <property type="entry name" value="HARBI1_dom"/>
</dbReference>
<reference evidence="4" key="1">
    <citation type="journal article" date="2023" name="Mol. Biol. Evol.">
        <title>Third-Generation Sequencing Reveals the Adaptive Role of the Epigenome in Three Deep-Sea Polychaetes.</title>
        <authorList>
            <person name="Perez M."/>
            <person name="Aroh O."/>
            <person name="Sun Y."/>
            <person name="Lan Y."/>
            <person name="Juniper S.K."/>
            <person name="Young C.R."/>
            <person name="Angers B."/>
            <person name="Qian P.Y."/>
        </authorList>
    </citation>
    <scope>NUCLEOTIDE SEQUENCE</scope>
    <source>
        <strain evidence="4">R07B-5</strain>
    </source>
</reference>
<name>A0AAD9K6W3_RIDPI</name>
<dbReference type="GO" id="GO:0046872">
    <property type="term" value="F:metal ion binding"/>
    <property type="evidence" value="ECO:0007669"/>
    <property type="project" value="UniProtKB-KW"/>
</dbReference>
<feature type="domain" description="DDE Tnp4" evidence="3">
    <location>
        <begin position="2"/>
        <end position="49"/>
    </location>
</feature>
<evidence type="ECO:0000256" key="2">
    <source>
        <dbReference type="ARBA" id="ARBA00022723"/>
    </source>
</evidence>
<protein>
    <recommendedName>
        <fullName evidence="3">DDE Tnp4 domain-containing protein</fullName>
    </recommendedName>
</protein>
<evidence type="ECO:0000256" key="1">
    <source>
        <dbReference type="ARBA" id="ARBA00001968"/>
    </source>
</evidence>
<keyword evidence="5" id="KW-1185">Reference proteome</keyword>
<comment type="caution">
    <text evidence="4">The sequence shown here is derived from an EMBL/GenBank/DDBJ whole genome shotgun (WGS) entry which is preliminary data.</text>
</comment>
<keyword evidence="2" id="KW-0479">Metal-binding</keyword>
<accession>A0AAD9K6W3</accession>